<keyword evidence="2" id="KW-0560">Oxidoreductase</keyword>
<evidence type="ECO:0000256" key="1">
    <source>
        <dbReference type="ARBA" id="ARBA00006484"/>
    </source>
</evidence>
<proteinExistence type="inferred from homology"/>
<dbReference type="PRINTS" id="PR00080">
    <property type="entry name" value="SDRFAMILY"/>
</dbReference>
<dbReference type="SUPFAM" id="SSF51735">
    <property type="entry name" value="NAD(P)-binding Rossmann-fold domains"/>
    <property type="match status" value="1"/>
</dbReference>
<dbReference type="PRINTS" id="PR00081">
    <property type="entry name" value="GDHRDH"/>
</dbReference>
<evidence type="ECO:0000313" key="4">
    <source>
        <dbReference type="EMBL" id="KAA2243332.1"/>
    </source>
</evidence>
<organism evidence="4 5">
    <name type="scientific">Chitinophaga agrisoli</name>
    <dbReference type="NCBI Taxonomy" id="2607653"/>
    <lineage>
        <taxon>Bacteria</taxon>
        <taxon>Pseudomonadati</taxon>
        <taxon>Bacteroidota</taxon>
        <taxon>Chitinophagia</taxon>
        <taxon>Chitinophagales</taxon>
        <taxon>Chitinophagaceae</taxon>
        <taxon>Chitinophaga</taxon>
    </lineage>
</organism>
<dbReference type="InterPro" id="IPR036291">
    <property type="entry name" value="NAD(P)-bd_dom_sf"/>
</dbReference>
<dbReference type="NCBIfam" id="NF004824">
    <property type="entry name" value="PRK06180.1"/>
    <property type="match status" value="1"/>
</dbReference>
<protein>
    <submittedName>
        <fullName evidence="4">SDR family NAD(P)-dependent oxidoreductase</fullName>
    </submittedName>
</protein>
<evidence type="ECO:0000313" key="5">
    <source>
        <dbReference type="Proteomes" id="UP000324611"/>
    </source>
</evidence>
<gene>
    <name evidence="4" type="ORF">F0L74_12565</name>
</gene>
<comment type="similarity">
    <text evidence="1 3">Belongs to the short-chain dehydrogenases/reductases (SDR) family.</text>
</comment>
<dbReference type="GO" id="GO:0016491">
    <property type="term" value="F:oxidoreductase activity"/>
    <property type="evidence" value="ECO:0007669"/>
    <property type="project" value="UniProtKB-KW"/>
</dbReference>
<dbReference type="InterPro" id="IPR051911">
    <property type="entry name" value="SDR_oxidoreductase"/>
</dbReference>
<name>A0A5B2VYC6_9BACT</name>
<dbReference type="PANTHER" id="PTHR43976:SF16">
    <property type="entry name" value="SHORT-CHAIN DEHYDROGENASE_REDUCTASE FAMILY PROTEIN"/>
    <property type="match status" value="1"/>
</dbReference>
<dbReference type="InterPro" id="IPR020904">
    <property type="entry name" value="Sc_DH/Rdtase_CS"/>
</dbReference>
<dbReference type="PROSITE" id="PS00061">
    <property type="entry name" value="ADH_SHORT"/>
    <property type="match status" value="1"/>
</dbReference>
<dbReference type="InterPro" id="IPR002347">
    <property type="entry name" value="SDR_fam"/>
</dbReference>
<evidence type="ECO:0000256" key="2">
    <source>
        <dbReference type="ARBA" id="ARBA00023002"/>
    </source>
</evidence>
<reference evidence="4 5" key="2">
    <citation type="submission" date="2019-09" db="EMBL/GenBank/DDBJ databases">
        <authorList>
            <person name="Jin C."/>
        </authorList>
    </citation>
    <scope>NUCLEOTIDE SEQUENCE [LARGE SCALE GENOMIC DNA]</scope>
    <source>
        <strain evidence="4 5">BN140078</strain>
    </source>
</reference>
<keyword evidence="5" id="KW-1185">Reference proteome</keyword>
<dbReference type="PANTHER" id="PTHR43976">
    <property type="entry name" value="SHORT CHAIN DEHYDROGENASE"/>
    <property type="match status" value="1"/>
</dbReference>
<sequence length="285" mass="30775">MKTQKTWFITGASRGFGLDITAAVLASGDKVIATVRSQPEQLAASFNNHPDLYVVTLDVTNEAQAKTAAEQAISHFGRIDVLVNNAGYGILAGVEEATAEEVRQNYEVNVFGILNTIRAVLPYMRRQGTGHVINISSIGGLAGYAGWGVYGSTKFAIEGLTEALAQELAPLGIYATVVAPGFFRTNFLDKSSLIRTANEITDYAATVGAVREFATQANRQQPGDPKKLAQAFIRLAAAEKPPVHLPLGTDTYQKFYEKAKAYEQEMEAWKAVVTSTDHEDVKATA</sequence>
<dbReference type="RefSeq" id="WP_149838208.1">
    <property type="nucleotide sequence ID" value="NZ_VUOC01000002.1"/>
</dbReference>
<dbReference type="Proteomes" id="UP000324611">
    <property type="component" value="Unassembled WGS sequence"/>
</dbReference>
<dbReference type="CDD" id="cd05374">
    <property type="entry name" value="17beta-HSD-like_SDR_c"/>
    <property type="match status" value="1"/>
</dbReference>
<evidence type="ECO:0000256" key="3">
    <source>
        <dbReference type="RuleBase" id="RU000363"/>
    </source>
</evidence>
<dbReference type="Gene3D" id="3.40.50.720">
    <property type="entry name" value="NAD(P)-binding Rossmann-like Domain"/>
    <property type="match status" value="1"/>
</dbReference>
<dbReference type="EMBL" id="VUOC01000002">
    <property type="protein sequence ID" value="KAA2243332.1"/>
    <property type="molecule type" value="Genomic_DNA"/>
</dbReference>
<accession>A0A5B2VYC6</accession>
<comment type="caution">
    <text evidence="4">The sequence shown here is derived from an EMBL/GenBank/DDBJ whole genome shotgun (WGS) entry which is preliminary data.</text>
</comment>
<dbReference type="Pfam" id="PF00106">
    <property type="entry name" value="adh_short"/>
    <property type="match status" value="1"/>
</dbReference>
<reference evidence="4 5" key="1">
    <citation type="submission" date="2019-09" db="EMBL/GenBank/DDBJ databases">
        <title>Chitinophaga ginsengihumi sp. nov., isolated from soil of ginseng rhizosphere.</title>
        <authorList>
            <person name="Lee J."/>
        </authorList>
    </citation>
    <scope>NUCLEOTIDE SEQUENCE [LARGE SCALE GENOMIC DNA]</scope>
    <source>
        <strain evidence="4 5">BN140078</strain>
    </source>
</reference>
<dbReference type="AlphaFoldDB" id="A0A5B2VYC6"/>